<evidence type="ECO:0000256" key="5">
    <source>
        <dbReference type="ARBA" id="ARBA00022692"/>
    </source>
</evidence>
<dbReference type="PANTHER" id="PTHR14076">
    <property type="entry name" value="RECEPTOR ACTIVITY MODIFYING PROTEIN RAMP"/>
    <property type="match status" value="1"/>
</dbReference>
<dbReference type="GO" id="GO:0043235">
    <property type="term" value="C:receptor complex"/>
    <property type="evidence" value="ECO:0007669"/>
    <property type="project" value="TreeGrafter"/>
</dbReference>
<dbReference type="GO" id="GO:0006886">
    <property type="term" value="P:intracellular protein transport"/>
    <property type="evidence" value="ECO:0007669"/>
    <property type="project" value="InterPro"/>
</dbReference>
<dbReference type="InterPro" id="IPR038126">
    <property type="entry name" value="RAMP_sf"/>
</dbReference>
<dbReference type="Pfam" id="PF04901">
    <property type="entry name" value="RAMP"/>
    <property type="match status" value="1"/>
</dbReference>
<evidence type="ECO:0000256" key="13">
    <source>
        <dbReference type="SAM" id="Phobius"/>
    </source>
</evidence>
<organism evidence="14 15">
    <name type="scientific">Electrophorus electricus</name>
    <name type="common">Electric eel</name>
    <name type="synonym">Gymnotus electricus</name>
    <dbReference type="NCBI Taxonomy" id="8005"/>
    <lineage>
        <taxon>Eukaryota</taxon>
        <taxon>Metazoa</taxon>
        <taxon>Chordata</taxon>
        <taxon>Craniata</taxon>
        <taxon>Vertebrata</taxon>
        <taxon>Euteleostomi</taxon>
        <taxon>Actinopterygii</taxon>
        <taxon>Neopterygii</taxon>
        <taxon>Teleostei</taxon>
        <taxon>Ostariophysi</taxon>
        <taxon>Gymnotiformes</taxon>
        <taxon>Gymnotoidei</taxon>
        <taxon>Gymnotidae</taxon>
        <taxon>Electrophorus</taxon>
    </lineage>
</organism>
<dbReference type="Proteomes" id="UP000314983">
    <property type="component" value="Chromosome 5"/>
</dbReference>
<dbReference type="PANTHER" id="PTHR14076:SF2">
    <property type="entry name" value="RECEPTOR ACTIVITY-MODIFYING PROTEIN 3"/>
    <property type="match status" value="1"/>
</dbReference>
<keyword evidence="8 13" id="KW-0472">Membrane</keyword>
<dbReference type="GO" id="GO:0005886">
    <property type="term" value="C:plasma membrane"/>
    <property type="evidence" value="ECO:0007669"/>
    <property type="project" value="UniProtKB-SubCell"/>
</dbReference>
<reference evidence="15" key="1">
    <citation type="journal article" date="2014" name="Science">
        <title>Nonhuman genetics. Genomic basis for the convergent evolution of electric organs.</title>
        <authorList>
            <person name="Gallant J.R."/>
            <person name="Traeger L.L."/>
            <person name="Volkening J.D."/>
            <person name="Moffett H."/>
            <person name="Chen P.H."/>
            <person name="Novina C.D."/>
            <person name="Phillips G.N.Jr."/>
            <person name="Anand R."/>
            <person name="Wells G.B."/>
            <person name="Pinch M."/>
            <person name="Guth R."/>
            <person name="Unguez G.A."/>
            <person name="Albert J.S."/>
            <person name="Zakon H.H."/>
            <person name="Samanta M.P."/>
            <person name="Sussman M.R."/>
        </authorList>
    </citation>
    <scope>NUCLEOTIDE SEQUENCE [LARGE SCALE GENOMIC DNA]</scope>
</reference>
<dbReference type="InterPro" id="IPR006985">
    <property type="entry name" value="RAMP"/>
</dbReference>
<dbReference type="GO" id="GO:0031623">
    <property type="term" value="P:receptor internalization"/>
    <property type="evidence" value="ECO:0007669"/>
    <property type="project" value="TreeGrafter"/>
</dbReference>
<dbReference type="AlphaFoldDB" id="A0A4W4H0C1"/>
<dbReference type="Ensembl" id="ENSEEET00000043945.2">
    <property type="protein sequence ID" value="ENSEEEP00000043447.2"/>
    <property type="gene ID" value="ENSEEEG00000020537.2"/>
</dbReference>
<evidence type="ECO:0000256" key="7">
    <source>
        <dbReference type="ARBA" id="ARBA00022989"/>
    </source>
</evidence>
<feature type="transmembrane region" description="Helical" evidence="13">
    <location>
        <begin position="133"/>
        <end position="154"/>
    </location>
</feature>
<dbReference type="GO" id="GO:0072659">
    <property type="term" value="P:protein localization to plasma membrane"/>
    <property type="evidence" value="ECO:0007669"/>
    <property type="project" value="TreeGrafter"/>
</dbReference>
<dbReference type="GO" id="GO:0032870">
    <property type="term" value="P:cellular response to hormone stimulus"/>
    <property type="evidence" value="ECO:0007669"/>
    <property type="project" value="TreeGrafter"/>
</dbReference>
<evidence type="ECO:0000256" key="12">
    <source>
        <dbReference type="ARBA" id="ARBA00041072"/>
    </source>
</evidence>
<reference evidence="14" key="4">
    <citation type="submission" date="2025-08" db="UniProtKB">
        <authorList>
            <consortium name="Ensembl"/>
        </authorList>
    </citation>
    <scope>IDENTIFICATION</scope>
</reference>
<sequence length="162" mass="18819">MDTNYIKNSYFFQLTILCNRGHQLPFTPQSPILECNETVLECNETVLYLEIEKCGERFKTNMVEVEPENRCNLTHFIGEYHYFSACTENNAEKIGCFWPNPVVEHYIIHIHKQFFSNCTLKPVVYLDPSEDTLAILIFVPVFLTVAMVALVVWCSRRSDILA</sequence>
<proteinExistence type="inferred from homology"/>
<evidence type="ECO:0000313" key="14">
    <source>
        <dbReference type="Ensembl" id="ENSEEEP00000043447.2"/>
    </source>
</evidence>
<dbReference type="Gene3D" id="1.10.150.510">
    <property type="entry name" value="Receptor activity modifying family"/>
    <property type="match status" value="1"/>
</dbReference>
<keyword evidence="3" id="KW-0813">Transport</keyword>
<evidence type="ECO:0000256" key="6">
    <source>
        <dbReference type="ARBA" id="ARBA00022729"/>
    </source>
</evidence>
<dbReference type="GO" id="GO:0015026">
    <property type="term" value="F:coreceptor activity"/>
    <property type="evidence" value="ECO:0007669"/>
    <property type="project" value="InterPro"/>
</dbReference>
<evidence type="ECO:0000256" key="1">
    <source>
        <dbReference type="ARBA" id="ARBA00004251"/>
    </source>
</evidence>
<dbReference type="GO" id="GO:0009986">
    <property type="term" value="C:cell surface"/>
    <property type="evidence" value="ECO:0007669"/>
    <property type="project" value="TreeGrafter"/>
</dbReference>
<dbReference type="GO" id="GO:0006816">
    <property type="term" value="P:calcium ion transport"/>
    <property type="evidence" value="ECO:0007669"/>
    <property type="project" value="TreeGrafter"/>
</dbReference>
<keyword evidence="11" id="KW-0325">Glycoprotein</keyword>
<keyword evidence="4" id="KW-1003">Cell membrane</keyword>
<evidence type="ECO:0000256" key="4">
    <source>
        <dbReference type="ARBA" id="ARBA00022475"/>
    </source>
</evidence>
<evidence type="ECO:0000256" key="3">
    <source>
        <dbReference type="ARBA" id="ARBA00022448"/>
    </source>
</evidence>
<keyword evidence="6" id="KW-0732">Signal</keyword>
<accession>A0A4W4H0C1</accession>
<keyword evidence="7 13" id="KW-1133">Transmembrane helix</keyword>
<keyword evidence="15" id="KW-1185">Reference proteome</keyword>
<keyword evidence="5 13" id="KW-0812">Transmembrane</keyword>
<dbReference type="GO" id="GO:0007186">
    <property type="term" value="P:G protein-coupled receptor signaling pathway"/>
    <property type="evidence" value="ECO:0007669"/>
    <property type="project" value="TreeGrafter"/>
</dbReference>
<gene>
    <name evidence="14" type="primary">RAMP3</name>
</gene>
<keyword evidence="9" id="KW-1015">Disulfide bond</keyword>
<dbReference type="OMA" id="VAVWKWC"/>
<evidence type="ECO:0000313" key="15">
    <source>
        <dbReference type="Proteomes" id="UP000314983"/>
    </source>
</evidence>
<protein>
    <recommendedName>
        <fullName evidence="12">Receptor activity-modifying protein 3</fullName>
    </recommendedName>
</protein>
<evidence type="ECO:0000256" key="11">
    <source>
        <dbReference type="ARBA" id="ARBA00023180"/>
    </source>
</evidence>
<evidence type="ECO:0000256" key="9">
    <source>
        <dbReference type="ARBA" id="ARBA00023157"/>
    </source>
</evidence>
<reference evidence="15" key="2">
    <citation type="journal article" date="2017" name="Sci. Adv.">
        <title>A tail of two voltages: Proteomic comparison of the three electric organs of the electric eel.</title>
        <authorList>
            <person name="Traeger L.L."/>
            <person name="Sabat G."/>
            <person name="Barrett-Wilt G.A."/>
            <person name="Wells G.B."/>
            <person name="Sussman M.R."/>
        </authorList>
    </citation>
    <scope>NUCLEOTIDE SEQUENCE [LARGE SCALE GENOMIC DNA]</scope>
</reference>
<evidence type="ECO:0000256" key="8">
    <source>
        <dbReference type="ARBA" id="ARBA00023136"/>
    </source>
</evidence>
<comment type="similarity">
    <text evidence="2">Belongs to the RAMP family.</text>
</comment>
<evidence type="ECO:0000256" key="2">
    <source>
        <dbReference type="ARBA" id="ARBA00007087"/>
    </source>
</evidence>
<name>A0A4W4H0C1_ELEEL</name>
<keyword evidence="10" id="KW-0675">Receptor</keyword>
<comment type="subcellular location">
    <subcellularLocation>
        <location evidence="1">Cell membrane</location>
        <topology evidence="1">Single-pass type I membrane protein</topology>
    </subcellularLocation>
</comment>
<reference evidence="14" key="5">
    <citation type="submission" date="2025-09" db="UniProtKB">
        <authorList>
            <consortium name="Ensembl"/>
        </authorList>
    </citation>
    <scope>IDENTIFICATION</scope>
</reference>
<reference evidence="14" key="3">
    <citation type="submission" date="2020-05" db="EMBL/GenBank/DDBJ databases">
        <title>Electrophorus electricus (electric eel) genome, fEleEle1, primary haplotype.</title>
        <authorList>
            <person name="Myers G."/>
            <person name="Meyer A."/>
            <person name="Fedrigo O."/>
            <person name="Formenti G."/>
            <person name="Rhie A."/>
            <person name="Tracey A."/>
            <person name="Sims Y."/>
            <person name="Jarvis E.D."/>
        </authorList>
    </citation>
    <scope>NUCLEOTIDE SEQUENCE [LARGE SCALE GENOMIC DNA]</scope>
</reference>
<dbReference type="STRING" id="8005.ENSEEEP00000043447"/>
<dbReference type="GeneTree" id="ENSGT00940000161026"/>
<evidence type="ECO:0000256" key="10">
    <source>
        <dbReference type="ARBA" id="ARBA00023170"/>
    </source>
</evidence>
<dbReference type="GO" id="GO:0008277">
    <property type="term" value="P:regulation of G protein-coupled receptor signaling pathway"/>
    <property type="evidence" value="ECO:0007669"/>
    <property type="project" value="InterPro"/>
</dbReference>